<dbReference type="AlphaFoldDB" id="A0A150QI37"/>
<dbReference type="EMBL" id="JEMA01000631">
    <property type="protein sequence ID" value="KYF67631.1"/>
    <property type="molecule type" value="Genomic_DNA"/>
</dbReference>
<proteinExistence type="predicted"/>
<protein>
    <submittedName>
        <fullName evidence="2">Uncharacterized protein</fullName>
    </submittedName>
</protein>
<feature type="compositionally biased region" description="Basic and acidic residues" evidence="1">
    <location>
        <begin position="28"/>
        <end position="82"/>
    </location>
</feature>
<accession>A0A150QI37</accession>
<organism evidence="2 3">
    <name type="scientific">Sorangium cellulosum</name>
    <name type="common">Polyangium cellulosum</name>
    <dbReference type="NCBI Taxonomy" id="56"/>
    <lineage>
        <taxon>Bacteria</taxon>
        <taxon>Pseudomonadati</taxon>
        <taxon>Myxococcota</taxon>
        <taxon>Polyangia</taxon>
        <taxon>Polyangiales</taxon>
        <taxon>Polyangiaceae</taxon>
        <taxon>Sorangium</taxon>
    </lineage>
</organism>
<evidence type="ECO:0000313" key="2">
    <source>
        <dbReference type="EMBL" id="KYF67631.1"/>
    </source>
</evidence>
<gene>
    <name evidence="2" type="ORF">BE15_14965</name>
</gene>
<sequence>MLAAMAAAALVAACDRNPGEDVVQAGKESQEETARIQREADRKVAEARREADQKIADARKKAGEEKAGAQKDVAEERRELQEALKSAQQDTKEEYIEYARKRARLLELRAAELRAQAPTMPAADRGPVDQGLQDIEAKHREVIGTLDELSKDTKQPWSSAKADIDKKLSELEQRIDAVGGTATMKPTTPAK</sequence>
<evidence type="ECO:0000313" key="3">
    <source>
        <dbReference type="Proteomes" id="UP000075260"/>
    </source>
</evidence>
<dbReference type="Proteomes" id="UP000075260">
    <property type="component" value="Unassembled WGS sequence"/>
</dbReference>
<feature type="region of interest" description="Disordered" evidence="1">
    <location>
        <begin position="16"/>
        <end position="92"/>
    </location>
</feature>
<name>A0A150QI37_SORCE</name>
<comment type="caution">
    <text evidence="2">The sequence shown here is derived from an EMBL/GenBank/DDBJ whole genome shotgun (WGS) entry which is preliminary data.</text>
</comment>
<reference evidence="2 3" key="1">
    <citation type="submission" date="2014-02" db="EMBL/GenBank/DDBJ databases">
        <title>The small core and large imbalanced accessory genome model reveals a collaborative survival strategy of Sorangium cellulosum strains in nature.</title>
        <authorList>
            <person name="Han K."/>
            <person name="Peng R."/>
            <person name="Blom J."/>
            <person name="Li Y.-Z."/>
        </authorList>
    </citation>
    <scope>NUCLEOTIDE SEQUENCE [LARGE SCALE GENOMIC DNA]</scope>
    <source>
        <strain evidence="2 3">So0008-312</strain>
    </source>
</reference>
<evidence type="ECO:0000256" key="1">
    <source>
        <dbReference type="SAM" id="MobiDB-lite"/>
    </source>
</evidence>